<evidence type="ECO:0000256" key="1">
    <source>
        <dbReference type="ARBA" id="ARBA00008559"/>
    </source>
</evidence>
<keyword evidence="2" id="KW-0238">DNA-binding</keyword>
<proteinExistence type="inferred from homology"/>
<organism evidence="5 6">
    <name type="scientific">Caedimonas varicaedens</name>
    <dbReference type="NCBI Taxonomy" id="1629334"/>
    <lineage>
        <taxon>Bacteria</taxon>
        <taxon>Pseudomonadati</taxon>
        <taxon>Pseudomonadota</taxon>
        <taxon>Alphaproteobacteria</taxon>
        <taxon>Holosporales</taxon>
        <taxon>Caedimonadaceae</taxon>
        <taxon>Caedimonas</taxon>
    </lineage>
</organism>
<dbReference type="Gene3D" id="1.10.10.60">
    <property type="entry name" value="Homeodomain-like"/>
    <property type="match status" value="1"/>
</dbReference>
<protein>
    <recommendedName>
        <fullName evidence="3">Putative Fis-like DNA-binding protein</fullName>
    </recommendedName>
</protein>
<evidence type="ECO:0000256" key="3">
    <source>
        <dbReference type="ARBA" id="ARBA00029540"/>
    </source>
</evidence>
<gene>
    <name evidence="5" type="primary">ntrC</name>
    <name evidence="5" type="ORF">Cva_00058</name>
</gene>
<dbReference type="AlphaFoldDB" id="A0A0K8MAB5"/>
<comment type="caution">
    <text evidence="5">The sequence shown here is derived from an EMBL/GenBank/DDBJ whole genome shotgun (WGS) entry which is preliminary data.</text>
</comment>
<accession>A0A0K8MAB5</accession>
<sequence>MMKDINDKNSCEVGLACVVESKLKTYFKALNGDKPAPCLYGHIIREIEKPLISTVLKHTNGNKVKAAALLGINRNTLYKKIQEHDLGQG</sequence>
<feature type="domain" description="DNA binding HTH" evidence="4">
    <location>
        <begin position="44"/>
        <end position="83"/>
    </location>
</feature>
<dbReference type="GO" id="GO:0043565">
    <property type="term" value="F:sequence-specific DNA binding"/>
    <property type="evidence" value="ECO:0007669"/>
    <property type="project" value="InterPro"/>
</dbReference>
<evidence type="ECO:0000259" key="4">
    <source>
        <dbReference type="Pfam" id="PF02954"/>
    </source>
</evidence>
<dbReference type="InterPro" id="IPR005412">
    <property type="entry name" value="Fis_DNA-bd"/>
</dbReference>
<comment type="similarity">
    <text evidence="1">Belongs to the transcriptional regulatory Fis family.</text>
</comment>
<evidence type="ECO:0000313" key="6">
    <source>
        <dbReference type="Proteomes" id="UP000036771"/>
    </source>
</evidence>
<reference evidence="5 6" key="1">
    <citation type="submission" date="2015-03" db="EMBL/GenBank/DDBJ databases">
        <title>Caedibacter varicaedens, whole genome shotgun sequence.</title>
        <authorList>
            <person name="Suzuki H."/>
            <person name="Dapper A.L."/>
            <person name="Gibson A.K."/>
            <person name="Jackson C."/>
            <person name="Lee H."/>
            <person name="Pejaver V.R."/>
            <person name="Doak T."/>
            <person name="Lynch M."/>
        </authorList>
    </citation>
    <scope>NUCLEOTIDE SEQUENCE [LARGE SCALE GENOMIC DNA]</scope>
</reference>
<dbReference type="InterPro" id="IPR009057">
    <property type="entry name" value="Homeodomain-like_sf"/>
</dbReference>
<dbReference type="PANTHER" id="PTHR47918">
    <property type="entry name" value="DNA-BINDING PROTEIN FIS"/>
    <property type="match status" value="1"/>
</dbReference>
<dbReference type="STRING" id="1629334.Cva_00058"/>
<dbReference type="OrthoDB" id="9802388at2"/>
<evidence type="ECO:0000313" key="5">
    <source>
        <dbReference type="EMBL" id="GAO97426.1"/>
    </source>
</evidence>
<dbReference type="Proteomes" id="UP000036771">
    <property type="component" value="Unassembled WGS sequence"/>
</dbReference>
<evidence type="ECO:0000256" key="2">
    <source>
        <dbReference type="ARBA" id="ARBA00023125"/>
    </source>
</evidence>
<dbReference type="PIRSF" id="PIRSF002097">
    <property type="entry name" value="DNA-binding_Fis"/>
    <property type="match status" value="1"/>
</dbReference>
<dbReference type="GO" id="GO:0006355">
    <property type="term" value="P:regulation of DNA-templated transcription"/>
    <property type="evidence" value="ECO:0007669"/>
    <property type="project" value="InterPro"/>
</dbReference>
<dbReference type="InterPro" id="IPR050207">
    <property type="entry name" value="Trans_regulatory_Fis"/>
</dbReference>
<name>A0A0K8MAB5_9PROT</name>
<dbReference type="SUPFAM" id="SSF46689">
    <property type="entry name" value="Homeodomain-like"/>
    <property type="match status" value="1"/>
</dbReference>
<dbReference type="PRINTS" id="PR01590">
    <property type="entry name" value="HTHFIS"/>
</dbReference>
<dbReference type="PANTHER" id="PTHR47918:SF1">
    <property type="entry name" value="DNA-BINDING PROTEIN FIS"/>
    <property type="match status" value="1"/>
</dbReference>
<dbReference type="InterPro" id="IPR002197">
    <property type="entry name" value="HTH_Fis"/>
</dbReference>
<dbReference type="EMBL" id="BBVC01000003">
    <property type="protein sequence ID" value="GAO97426.1"/>
    <property type="molecule type" value="Genomic_DNA"/>
</dbReference>
<keyword evidence="6" id="KW-1185">Reference proteome</keyword>
<dbReference type="Pfam" id="PF02954">
    <property type="entry name" value="HTH_8"/>
    <property type="match status" value="1"/>
</dbReference>